<evidence type="ECO:0000313" key="1">
    <source>
        <dbReference type="EMBL" id="EGJ34412.1"/>
    </source>
</evidence>
<evidence type="ECO:0000313" key="2">
    <source>
        <dbReference type="Proteomes" id="UP000003959"/>
    </source>
</evidence>
<dbReference type="RefSeq" id="WP_008180363.1">
    <property type="nucleotide sequence ID" value="NZ_GL890834.1"/>
</dbReference>
<reference evidence="2" key="1">
    <citation type="journal article" date="2011" name="Proc. Natl. Acad. Sci. U.S.A.">
        <title>Genomic insights into the physiology and ecology of the marine filamentous cyanobacterium Lyngbya majuscula.</title>
        <authorList>
            <person name="Jones A.C."/>
            <person name="Monroe E.A."/>
            <person name="Podell S."/>
            <person name="Hess W.R."/>
            <person name="Klages S."/>
            <person name="Esquenazi E."/>
            <person name="Niessen S."/>
            <person name="Hoover H."/>
            <person name="Rothmann M."/>
            <person name="Lasken R.S."/>
            <person name="Yates J.R.III."/>
            <person name="Reinhardt R."/>
            <person name="Kube M."/>
            <person name="Burkart M.D."/>
            <person name="Allen E.E."/>
            <person name="Dorrestein P.C."/>
            <person name="Gerwick W.H."/>
            <person name="Gerwick L."/>
        </authorList>
    </citation>
    <scope>NUCLEOTIDE SEQUENCE [LARGE SCALE GENOMIC DNA]</scope>
    <source>
        <strain evidence="2">3L</strain>
    </source>
</reference>
<accession>F4XLX2</accession>
<name>F4XLX2_9CYAN</name>
<organism evidence="1 2">
    <name type="scientific">Moorena producens 3L</name>
    <dbReference type="NCBI Taxonomy" id="489825"/>
    <lineage>
        <taxon>Bacteria</taxon>
        <taxon>Bacillati</taxon>
        <taxon>Cyanobacteriota</taxon>
        <taxon>Cyanophyceae</taxon>
        <taxon>Coleofasciculales</taxon>
        <taxon>Coleofasciculaceae</taxon>
        <taxon>Moorena</taxon>
    </lineage>
</organism>
<dbReference type="AlphaFoldDB" id="F4XLX2"/>
<proteinExistence type="predicted"/>
<sequence>MDEMEIYNQRPAGSALFSTSESFIDSIKDLDFMTDVSEDQLNKIEGGDDSSGRRRKRRPANIKDFNDFFGNGQPIIISNDVNLEGIAIPKKGGTAVVNQNVNIFNKFIFIIPGFFQKRGGSSS</sequence>
<dbReference type="Proteomes" id="UP000003959">
    <property type="component" value="Unassembled WGS sequence"/>
</dbReference>
<gene>
    <name evidence="1" type="ORF">LYNGBM3L_16470</name>
</gene>
<keyword evidence="2" id="KW-1185">Reference proteome</keyword>
<protein>
    <submittedName>
        <fullName evidence="1">Uncharacterized protein</fullName>
    </submittedName>
</protein>
<dbReference type="OrthoDB" id="471471at2"/>
<dbReference type="EMBL" id="GL890834">
    <property type="protein sequence ID" value="EGJ34412.1"/>
    <property type="molecule type" value="Genomic_DNA"/>
</dbReference>
<dbReference type="HOGENOM" id="CLU_2012697_0_0_3"/>